<dbReference type="Proteomes" id="UP000634308">
    <property type="component" value="Unassembled WGS sequence"/>
</dbReference>
<dbReference type="PANTHER" id="PTHR11070">
    <property type="entry name" value="UVRD / RECB / PCRA DNA HELICASE FAMILY MEMBER"/>
    <property type="match status" value="1"/>
</dbReference>
<dbReference type="InterPro" id="IPR027417">
    <property type="entry name" value="P-loop_NTPase"/>
</dbReference>
<dbReference type="EMBL" id="BMQM01000006">
    <property type="protein sequence ID" value="GGR53195.1"/>
    <property type="molecule type" value="Genomic_DNA"/>
</dbReference>
<comment type="caution">
    <text evidence="3">The sequence shown here is derived from an EMBL/GenBank/DDBJ whole genome shotgun (WGS) entry which is preliminary data.</text>
</comment>
<dbReference type="InterPro" id="IPR027785">
    <property type="entry name" value="UvrD-like_helicase_C"/>
</dbReference>
<dbReference type="Gene3D" id="3.40.50.300">
    <property type="entry name" value="P-loop containing nucleotide triphosphate hydrolases"/>
    <property type="match status" value="2"/>
</dbReference>
<feature type="region of interest" description="Disordered" evidence="1">
    <location>
        <begin position="703"/>
        <end position="722"/>
    </location>
</feature>
<dbReference type="PANTHER" id="PTHR11070:SF2">
    <property type="entry name" value="ATP-DEPENDENT DNA HELICASE SRS2"/>
    <property type="match status" value="1"/>
</dbReference>
<name>A0ABQ2RRQ8_9DEIO</name>
<dbReference type="RefSeq" id="WP_189064217.1">
    <property type="nucleotide sequence ID" value="NZ_BMQM01000006.1"/>
</dbReference>
<proteinExistence type="predicted"/>
<sequence length="722" mass="81560">MAHFVVTEAIAGDEGAVSARVWQAVREAWRTRDAVVYWRYPIFTTHAQREPDILILDRTLGLIVMNVHPLRDDQVLRIDGPTWTVQHYVTKTMQPVEDAWQHANALLKKLNGDPLLLDKVPTRFLVGLPLASRAQWQSRHPSTLPCLFLDDLKPERLVSAVQSAAPLHSRGPMDDQTWAALQSALSAGGGLRNPAQVDQGLSGQKASIMIRARAHRHDFDHQQERLARLIPPGPQRIRGIAGSGKTILLAQRAASMRLKHPDWTIALVFFNRSLYHMVERQVDRWLRYYSDGEVTLKTSPQLHVFHAWGSTKRDGFYRMLARQHNLKPRAVNDYTGTPAERLAQACRDLLNATEGHGGIRPVFDAILLDESQDLVVTPPTYRYRDRQPIFWLAHEALRPIGGTGERRLVWAYDEAQSLNAQAVPTARELFGEGGANLVTGTHHGGAQKSEVMHRCYRTPEDILVAAHALGMGLLRENGMLAGPTNQREWQDIGYVVDGQFLSGRSVTLRRPAEHSPNPLKRYWQGSLLDFHFFESREAELDHLVEQLRRNTTFDGFAQSRQILVVVLGQGRQKNALVNAICRRMTEAHLDFYLPGQLQKNDMSATDWRVKNADLFWCDDAITITDIHRAKGNEADMVHVIGVDAIARNESSIATRNQLFTAMTRTRGWLHVSGAQCSPQFQDEVRKVMSAKGVFTFTYRRSPHQHEETSGSTKPGWLSDWVS</sequence>
<protein>
    <recommendedName>
        <fullName evidence="2">UvrD-like helicase C-terminal domain-containing protein</fullName>
    </recommendedName>
</protein>
<evidence type="ECO:0000259" key="2">
    <source>
        <dbReference type="Pfam" id="PF13538"/>
    </source>
</evidence>
<evidence type="ECO:0000313" key="3">
    <source>
        <dbReference type="EMBL" id="GGR53195.1"/>
    </source>
</evidence>
<keyword evidence="4" id="KW-1185">Reference proteome</keyword>
<dbReference type="Pfam" id="PF13538">
    <property type="entry name" value="UvrD_C_2"/>
    <property type="match status" value="1"/>
</dbReference>
<evidence type="ECO:0000256" key="1">
    <source>
        <dbReference type="SAM" id="MobiDB-lite"/>
    </source>
</evidence>
<reference evidence="4" key="1">
    <citation type="journal article" date="2019" name="Int. J. Syst. Evol. Microbiol.">
        <title>The Global Catalogue of Microorganisms (GCM) 10K type strain sequencing project: providing services to taxonomists for standard genome sequencing and annotation.</title>
        <authorList>
            <consortium name="The Broad Institute Genomics Platform"/>
            <consortium name="The Broad Institute Genome Sequencing Center for Infectious Disease"/>
            <person name="Wu L."/>
            <person name="Ma J."/>
        </authorList>
    </citation>
    <scope>NUCLEOTIDE SEQUENCE [LARGE SCALE GENOMIC DNA]</scope>
    <source>
        <strain evidence="4">JCM 31404</strain>
    </source>
</reference>
<gene>
    <name evidence="3" type="ORF">GCM10008959_13370</name>
</gene>
<dbReference type="SUPFAM" id="SSF52540">
    <property type="entry name" value="P-loop containing nucleoside triphosphate hydrolases"/>
    <property type="match status" value="1"/>
</dbReference>
<accession>A0ABQ2RRQ8</accession>
<feature type="domain" description="UvrD-like helicase C-terminal" evidence="2">
    <location>
        <begin position="621"/>
        <end position="671"/>
    </location>
</feature>
<evidence type="ECO:0000313" key="4">
    <source>
        <dbReference type="Proteomes" id="UP000634308"/>
    </source>
</evidence>
<dbReference type="InterPro" id="IPR000212">
    <property type="entry name" value="DNA_helicase_UvrD/REP"/>
</dbReference>
<organism evidence="3 4">
    <name type="scientific">Deinococcus seoulensis</name>
    <dbReference type="NCBI Taxonomy" id="1837379"/>
    <lineage>
        <taxon>Bacteria</taxon>
        <taxon>Thermotogati</taxon>
        <taxon>Deinococcota</taxon>
        <taxon>Deinococci</taxon>
        <taxon>Deinococcales</taxon>
        <taxon>Deinococcaceae</taxon>
        <taxon>Deinococcus</taxon>
    </lineage>
</organism>